<feature type="domain" description="GCK" evidence="1">
    <location>
        <begin position="23"/>
        <end position="92"/>
    </location>
</feature>
<dbReference type="Pfam" id="PF07802">
    <property type="entry name" value="GCK"/>
    <property type="match status" value="1"/>
</dbReference>
<evidence type="ECO:0000313" key="3">
    <source>
        <dbReference type="Proteomes" id="UP001642260"/>
    </source>
</evidence>
<keyword evidence="3" id="KW-1185">Reference proteome</keyword>
<dbReference type="EMBL" id="CAKOAT010796264">
    <property type="protein sequence ID" value="CAH8388415.1"/>
    <property type="molecule type" value="Genomic_DNA"/>
</dbReference>
<accession>A0ABC8LYB7</accession>
<organism evidence="2 3">
    <name type="scientific">Eruca vesicaria subsp. sativa</name>
    <name type="common">Garden rocket</name>
    <name type="synonym">Eruca sativa</name>
    <dbReference type="NCBI Taxonomy" id="29727"/>
    <lineage>
        <taxon>Eukaryota</taxon>
        <taxon>Viridiplantae</taxon>
        <taxon>Streptophyta</taxon>
        <taxon>Embryophyta</taxon>
        <taxon>Tracheophyta</taxon>
        <taxon>Spermatophyta</taxon>
        <taxon>Magnoliopsida</taxon>
        <taxon>eudicotyledons</taxon>
        <taxon>Gunneridae</taxon>
        <taxon>Pentapetalae</taxon>
        <taxon>rosids</taxon>
        <taxon>malvids</taxon>
        <taxon>Brassicales</taxon>
        <taxon>Brassicaceae</taxon>
        <taxon>Brassiceae</taxon>
        <taxon>Eruca</taxon>
    </lineage>
</organism>
<name>A0ABC8LYB7_ERUVS</name>
<evidence type="ECO:0000259" key="1">
    <source>
        <dbReference type="SMART" id="SM01227"/>
    </source>
</evidence>
<sequence>MKVNELFTKGMSEAFKAGASHEEEDKFADYMKGGACRESFMALAECSDGDKPDKQMAMLDCMEAHSDYHHKYLEIIDEQVSKQAMEELESMFPGGEGELVLGVHEFFTKGEGGCCKEQYMAYMDCNIEKVDEGDQYDPLLTTFTQRLLRIL</sequence>
<dbReference type="AlphaFoldDB" id="A0ABC8LYB7"/>
<reference evidence="2 3" key="1">
    <citation type="submission" date="2022-03" db="EMBL/GenBank/DDBJ databases">
        <authorList>
            <person name="Macdonald S."/>
            <person name="Ahmed S."/>
            <person name="Newling K."/>
        </authorList>
    </citation>
    <scope>NUCLEOTIDE SEQUENCE [LARGE SCALE GENOMIC DNA]</scope>
</reference>
<comment type="caution">
    <text evidence="2">The sequence shown here is derived from an EMBL/GenBank/DDBJ whole genome shotgun (WGS) entry which is preliminary data.</text>
</comment>
<dbReference type="InterPro" id="IPR012891">
    <property type="entry name" value="GCK_dom"/>
</dbReference>
<evidence type="ECO:0000313" key="2">
    <source>
        <dbReference type="EMBL" id="CAH8388415.1"/>
    </source>
</evidence>
<gene>
    <name evidence="2" type="ORF">ERUC_LOCUS40898</name>
</gene>
<dbReference type="SMART" id="SM01227">
    <property type="entry name" value="GCK"/>
    <property type="match status" value="1"/>
</dbReference>
<dbReference type="Proteomes" id="UP001642260">
    <property type="component" value="Unassembled WGS sequence"/>
</dbReference>
<protein>
    <recommendedName>
        <fullName evidence="1">GCK domain-containing protein</fullName>
    </recommendedName>
</protein>
<proteinExistence type="predicted"/>